<feature type="region of interest" description="Disordered" evidence="1">
    <location>
        <begin position="185"/>
        <end position="216"/>
    </location>
</feature>
<evidence type="ECO:0000256" key="2">
    <source>
        <dbReference type="SAM" id="Phobius"/>
    </source>
</evidence>
<feature type="transmembrane region" description="Helical" evidence="2">
    <location>
        <begin position="102"/>
        <end position="122"/>
    </location>
</feature>
<dbReference type="RefSeq" id="WP_142005369.1">
    <property type="nucleotide sequence ID" value="NZ_CAJTBP010000001.1"/>
</dbReference>
<gene>
    <name evidence="3" type="ORF">FB554_1489</name>
</gene>
<dbReference type="Proteomes" id="UP000318336">
    <property type="component" value="Unassembled WGS sequence"/>
</dbReference>
<evidence type="ECO:0000313" key="4">
    <source>
        <dbReference type="Proteomes" id="UP000318336"/>
    </source>
</evidence>
<feature type="compositionally biased region" description="Basic and acidic residues" evidence="1">
    <location>
        <begin position="1"/>
        <end position="14"/>
    </location>
</feature>
<protein>
    <submittedName>
        <fullName evidence="3">Putative membrane protein (TIGR02234 family)</fullName>
    </submittedName>
</protein>
<dbReference type="InterPro" id="IPR036259">
    <property type="entry name" value="MFS_trans_sf"/>
</dbReference>
<dbReference type="EMBL" id="VFOK01000001">
    <property type="protein sequence ID" value="TQL33346.1"/>
    <property type="molecule type" value="Genomic_DNA"/>
</dbReference>
<keyword evidence="2" id="KW-0472">Membrane</keyword>
<keyword evidence="4" id="KW-1185">Reference proteome</keyword>
<evidence type="ECO:0000313" key="3">
    <source>
        <dbReference type="EMBL" id="TQL33346.1"/>
    </source>
</evidence>
<dbReference type="InterPro" id="IPR019051">
    <property type="entry name" value="Trp_biosyn_TM_oprn/chp"/>
</dbReference>
<sequence>MTEEPQVQHDESAREPQQPQQSRESRGVPKGMLVAVTAVTVVVLLASGGRTWVDGQVSDAVLATSSVGVSGRDAAGGVIAAALVAAAAMLAALTGGRIVRRIGAVALALAGVLVVALSLPVLTDAAGVVGEQAAAQTGRTGSIEATGSPTAWVIVALVAGAVLVLCGLAALVSARHWGGLTARYDSPAGDADADESDRATPQESDWDRLSRGEDPT</sequence>
<name>A0A542XC87_9MICO</name>
<dbReference type="Pfam" id="PF09534">
    <property type="entry name" value="Trp_oprn_chp"/>
    <property type="match status" value="1"/>
</dbReference>
<feature type="region of interest" description="Disordered" evidence="1">
    <location>
        <begin position="1"/>
        <end position="27"/>
    </location>
</feature>
<feature type="transmembrane region" description="Helical" evidence="2">
    <location>
        <begin position="73"/>
        <end position="95"/>
    </location>
</feature>
<keyword evidence="2" id="KW-1133">Transmembrane helix</keyword>
<feature type="transmembrane region" description="Helical" evidence="2">
    <location>
        <begin position="32"/>
        <end position="53"/>
    </location>
</feature>
<organism evidence="3 4">
    <name type="scientific">Barrientosiimonas humi</name>
    <dbReference type="NCBI Taxonomy" id="999931"/>
    <lineage>
        <taxon>Bacteria</taxon>
        <taxon>Bacillati</taxon>
        <taxon>Actinomycetota</taxon>
        <taxon>Actinomycetes</taxon>
        <taxon>Micrococcales</taxon>
        <taxon>Dermacoccaceae</taxon>
        <taxon>Barrientosiimonas</taxon>
    </lineage>
</organism>
<comment type="caution">
    <text evidence="3">The sequence shown here is derived from an EMBL/GenBank/DDBJ whole genome shotgun (WGS) entry which is preliminary data.</text>
</comment>
<dbReference type="AlphaFoldDB" id="A0A542XC87"/>
<evidence type="ECO:0000256" key="1">
    <source>
        <dbReference type="SAM" id="MobiDB-lite"/>
    </source>
</evidence>
<keyword evidence="2" id="KW-0812">Transmembrane</keyword>
<accession>A0A542XC87</accession>
<reference evidence="3 4" key="1">
    <citation type="submission" date="2019-06" db="EMBL/GenBank/DDBJ databases">
        <title>Sequencing the genomes of 1000 actinobacteria strains.</title>
        <authorList>
            <person name="Klenk H.-P."/>
        </authorList>
    </citation>
    <scope>NUCLEOTIDE SEQUENCE [LARGE SCALE GENOMIC DNA]</scope>
    <source>
        <strain evidence="3 4">DSM 24617</strain>
    </source>
</reference>
<feature type="transmembrane region" description="Helical" evidence="2">
    <location>
        <begin position="151"/>
        <end position="174"/>
    </location>
</feature>
<dbReference type="Gene3D" id="1.20.1250.20">
    <property type="entry name" value="MFS general substrate transporter like domains"/>
    <property type="match status" value="1"/>
</dbReference>
<dbReference type="OrthoDB" id="4868800at2"/>
<proteinExistence type="predicted"/>
<feature type="compositionally biased region" description="Basic and acidic residues" evidence="1">
    <location>
        <begin position="196"/>
        <end position="216"/>
    </location>
</feature>